<name>A0A914VWE6_9BILA</name>
<protein>
    <submittedName>
        <fullName evidence="3">Uncharacterized protein</fullName>
    </submittedName>
</protein>
<evidence type="ECO:0000256" key="1">
    <source>
        <dbReference type="SAM" id="MobiDB-lite"/>
    </source>
</evidence>
<sequence length="114" mass="12301">MRRALERALEMSQAANQVAGLANATNEAGRATNAGRGDARRRGASTDRGHESTLWMPRSLQRVKLRVALTERGSRRPAAGFAYLPETGAILATKDAYRPLRLNLAERGADSPSA</sequence>
<organism evidence="2 3">
    <name type="scientific">Plectus sambesii</name>
    <dbReference type="NCBI Taxonomy" id="2011161"/>
    <lineage>
        <taxon>Eukaryota</taxon>
        <taxon>Metazoa</taxon>
        <taxon>Ecdysozoa</taxon>
        <taxon>Nematoda</taxon>
        <taxon>Chromadorea</taxon>
        <taxon>Plectida</taxon>
        <taxon>Plectina</taxon>
        <taxon>Plectoidea</taxon>
        <taxon>Plectidae</taxon>
        <taxon>Plectus</taxon>
    </lineage>
</organism>
<feature type="region of interest" description="Disordered" evidence="1">
    <location>
        <begin position="20"/>
        <end position="53"/>
    </location>
</feature>
<dbReference type="AlphaFoldDB" id="A0A914VWE6"/>
<dbReference type="Proteomes" id="UP000887566">
    <property type="component" value="Unplaced"/>
</dbReference>
<proteinExistence type="predicted"/>
<dbReference type="WBParaSite" id="PSAMB.scaffold2520size22771.g18155.t1">
    <property type="protein sequence ID" value="PSAMB.scaffold2520size22771.g18155.t1"/>
    <property type="gene ID" value="PSAMB.scaffold2520size22771.g18155"/>
</dbReference>
<feature type="compositionally biased region" description="Basic and acidic residues" evidence="1">
    <location>
        <begin position="37"/>
        <end position="51"/>
    </location>
</feature>
<accession>A0A914VWE6</accession>
<evidence type="ECO:0000313" key="2">
    <source>
        <dbReference type="Proteomes" id="UP000887566"/>
    </source>
</evidence>
<keyword evidence="2" id="KW-1185">Reference proteome</keyword>
<reference evidence="3" key="1">
    <citation type="submission" date="2022-11" db="UniProtKB">
        <authorList>
            <consortium name="WormBaseParasite"/>
        </authorList>
    </citation>
    <scope>IDENTIFICATION</scope>
</reference>
<evidence type="ECO:0000313" key="3">
    <source>
        <dbReference type="WBParaSite" id="PSAMB.scaffold2520size22771.g18155.t1"/>
    </source>
</evidence>